<organism evidence="5 6">
    <name type="scientific">Botrytis galanthina</name>
    <dbReference type="NCBI Taxonomy" id="278940"/>
    <lineage>
        <taxon>Eukaryota</taxon>
        <taxon>Fungi</taxon>
        <taxon>Dikarya</taxon>
        <taxon>Ascomycota</taxon>
        <taxon>Pezizomycotina</taxon>
        <taxon>Leotiomycetes</taxon>
        <taxon>Helotiales</taxon>
        <taxon>Sclerotiniaceae</taxon>
        <taxon>Botrytis</taxon>
    </lineage>
</organism>
<keyword evidence="6" id="KW-1185">Reference proteome</keyword>
<evidence type="ECO:0000256" key="2">
    <source>
        <dbReference type="ARBA" id="ARBA00023315"/>
    </source>
</evidence>
<evidence type="ECO:0000313" key="6">
    <source>
        <dbReference type="Proteomes" id="UP000308671"/>
    </source>
</evidence>
<dbReference type="GO" id="GO:0016747">
    <property type="term" value="F:acyltransferase activity, transferring groups other than amino-acyl groups"/>
    <property type="evidence" value="ECO:0007669"/>
    <property type="project" value="InterPro"/>
</dbReference>
<dbReference type="Proteomes" id="UP000308671">
    <property type="component" value="Unassembled WGS sequence"/>
</dbReference>
<proteinExistence type="predicted"/>
<evidence type="ECO:0000259" key="4">
    <source>
        <dbReference type="PROSITE" id="PS51186"/>
    </source>
</evidence>
<name>A0A4S8QZ66_9HELO</name>
<dbReference type="OrthoDB" id="2744543at2759"/>
<comment type="caution">
    <text evidence="5">The sequence shown here is derived from an EMBL/GenBank/DDBJ whole genome shotgun (WGS) entry which is preliminary data.</text>
</comment>
<evidence type="ECO:0000313" key="5">
    <source>
        <dbReference type="EMBL" id="THV50330.1"/>
    </source>
</evidence>
<protein>
    <recommendedName>
        <fullName evidence="4">N-acetyltransferase domain-containing protein</fullName>
    </recommendedName>
</protein>
<feature type="domain" description="N-acetyltransferase" evidence="4">
    <location>
        <begin position="16"/>
        <end position="162"/>
    </location>
</feature>
<evidence type="ECO:0000256" key="1">
    <source>
        <dbReference type="ARBA" id="ARBA00022679"/>
    </source>
</evidence>
<dbReference type="PANTHER" id="PTHR43800:SF1">
    <property type="entry name" value="PEPTIDYL-LYSINE N-ACETYLTRANSFERASE YJAB"/>
    <property type="match status" value="1"/>
</dbReference>
<keyword evidence="2" id="KW-0012">Acyltransferase</keyword>
<sequence>MSEVHEQPKNTTSRHHTIREARHEDIPLLADVERSAAQLFTCFNVPVDDSVLDSSLLMSMSKNHHLWVAVDGEDKPVGFLGGFRVDDNFHVAEVSVKKDNQRQGIGNSLMYRMMKDTKEEGFQAITLTTNKILPFNRPWYQSLGYIELEAKDIGNELTLLIEEESNHLDNNIRCAMRMNIS</sequence>
<dbReference type="AlphaFoldDB" id="A0A4S8QZ66"/>
<dbReference type="Gene3D" id="3.40.630.30">
    <property type="match status" value="1"/>
</dbReference>
<evidence type="ECO:0000256" key="3">
    <source>
        <dbReference type="SAM" id="MobiDB-lite"/>
    </source>
</evidence>
<dbReference type="PANTHER" id="PTHR43800">
    <property type="entry name" value="PEPTIDYL-LYSINE N-ACETYLTRANSFERASE YJAB"/>
    <property type="match status" value="1"/>
</dbReference>
<dbReference type="PROSITE" id="PS51186">
    <property type="entry name" value="GNAT"/>
    <property type="match status" value="1"/>
</dbReference>
<gene>
    <name evidence="5" type="ORF">BGAL_0155g00170</name>
</gene>
<reference evidence="5 6" key="1">
    <citation type="submission" date="2017-12" db="EMBL/GenBank/DDBJ databases">
        <title>Comparative genomics of Botrytis spp.</title>
        <authorList>
            <person name="Valero-Jimenez C.A."/>
            <person name="Tapia P."/>
            <person name="Veloso J."/>
            <person name="Silva-Moreno E."/>
            <person name="Staats M."/>
            <person name="Valdes J.H."/>
            <person name="Van Kan J.A.L."/>
        </authorList>
    </citation>
    <scope>NUCLEOTIDE SEQUENCE [LARGE SCALE GENOMIC DNA]</scope>
    <source>
        <strain evidence="5 6">MUCL435</strain>
    </source>
</reference>
<dbReference type="SUPFAM" id="SSF55729">
    <property type="entry name" value="Acyl-CoA N-acyltransferases (Nat)"/>
    <property type="match status" value="1"/>
</dbReference>
<dbReference type="EMBL" id="PQXL01000155">
    <property type="protein sequence ID" value="THV50330.1"/>
    <property type="molecule type" value="Genomic_DNA"/>
</dbReference>
<dbReference type="CDD" id="cd04301">
    <property type="entry name" value="NAT_SF"/>
    <property type="match status" value="1"/>
</dbReference>
<dbReference type="InterPro" id="IPR016181">
    <property type="entry name" value="Acyl_CoA_acyltransferase"/>
</dbReference>
<dbReference type="Pfam" id="PF13508">
    <property type="entry name" value="Acetyltransf_7"/>
    <property type="match status" value="1"/>
</dbReference>
<keyword evidence="1" id="KW-0808">Transferase</keyword>
<accession>A0A4S8QZ66</accession>
<dbReference type="InterPro" id="IPR000182">
    <property type="entry name" value="GNAT_dom"/>
</dbReference>
<feature type="region of interest" description="Disordered" evidence="3">
    <location>
        <begin position="1"/>
        <end position="21"/>
    </location>
</feature>